<comment type="caution">
    <text evidence="2">The sequence shown here is derived from an EMBL/GenBank/DDBJ whole genome shotgun (WGS) entry which is preliminary data.</text>
</comment>
<sequence>MLTLRKGSLLVVNASKDAIEAGQTSPRALLRYLDRGVRIFSVENLHAKVFVLGRRAFVGSTNVSSSSKESLIEAVLETTDPRAVLDARRFIDDLARQELGREALRSLVPLEPKGSRARGGASQERTRRKKTRFRPLRVEHLTTFDMDESELLICDAGEREARKQKREKRKTEIQSFRITGKTRHFRGDYVLQIVDEHRGDEYVEPVGFVLRTKASKPKRGKAYFVYVEVRRCKRRPRFTEFCRKLWRGAKKQLGQSGTLTQPEWVDRIHGYWKTRLG</sequence>
<protein>
    <recommendedName>
        <fullName evidence="4">PLD phosphodiesterase domain-containing protein</fullName>
    </recommendedName>
</protein>
<dbReference type="SUPFAM" id="SSF56024">
    <property type="entry name" value="Phospholipase D/nuclease"/>
    <property type="match status" value="1"/>
</dbReference>
<gene>
    <name evidence="2" type="ORF">HZA61_04025</name>
</gene>
<evidence type="ECO:0008006" key="4">
    <source>
        <dbReference type="Google" id="ProtNLM"/>
    </source>
</evidence>
<evidence type="ECO:0000256" key="1">
    <source>
        <dbReference type="SAM" id="MobiDB-lite"/>
    </source>
</evidence>
<proteinExistence type="predicted"/>
<name>A0A933SAN1_UNCEI</name>
<organism evidence="2 3">
    <name type="scientific">Eiseniibacteriota bacterium</name>
    <dbReference type="NCBI Taxonomy" id="2212470"/>
    <lineage>
        <taxon>Bacteria</taxon>
        <taxon>Candidatus Eiseniibacteriota</taxon>
    </lineage>
</organism>
<dbReference type="Proteomes" id="UP000696931">
    <property type="component" value="Unassembled WGS sequence"/>
</dbReference>
<dbReference type="Gene3D" id="3.30.870.10">
    <property type="entry name" value="Endonuclease Chain A"/>
    <property type="match status" value="1"/>
</dbReference>
<feature type="region of interest" description="Disordered" evidence="1">
    <location>
        <begin position="110"/>
        <end position="130"/>
    </location>
</feature>
<dbReference type="AlphaFoldDB" id="A0A933SAN1"/>
<evidence type="ECO:0000313" key="2">
    <source>
        <dbReference type="EMBL" id="MBI5168637.1"/>
    </source>
</evidence>
<evidence type="ECO:0000313" key="3">
    <source>
        <dbReference type="Proteomes" id="UP000696931"/>
    </source>
</evidence>
<reference evidence="2" key="1">
    <citation type="submission" date="2020-07" db="EMBL/GenBank/DDBJ databases">
        <title>Huge and variable diversity of episymbiotic CPR bacteria and DPANN archaea in groundwater ecosystems.</title>
        <authorList>
            <person name="He C.Y."/>
            <person name="Keren R."/>
            <person name="Whittaker M."/>
            <person name="Farag I.F."/>
            <person name="Doudna J."/>
            <person name="Cate J.H.D."/>
            <person name="Banfield J.F."/>
        </authorList>
    </citation>
    <scope>NUCLEOTIDE SEQUENCE</scope>
    <source>
        <strain evidence="2">NC_groundwater_1813_Pr3_B-0.1um_71_17</strain>
    </source>
</reference>
<dbReference type="EMBL" id="JACRIW010000031">
    <property type="protein sequence ID" value="MBI5168637.1"/>
    <property type="molecule type" value="Genomic_DNA"/>
</dbReference>
<accession>A0A933SAN1</accession>